<reference evidence="2" key="1">
    <citation type="journal article" date="2020" name="Stud. Mycol.">
        <title>101 Dothideomycetes genomes: a test case for predicting lifestyles and emergence of pathogens.</title>
        <authorList>
            <person name="Haridas S."/>
            <person name="Albert R."/>
            <person name="Binder M."/>
            <person name="Bloem J."/>
            <person name="Labutti K."/>
            <person name="Salamov A."/>
            <person name="Andreopoulos B."/>
            <person name="Baker S."/>
            <person name="Barry K."/>
            <person name="Bills G."/>
            <person name="Bluhm B."/>
            <person name="Cannon C."/>
            <person name="Castanera R."/>
            <person name="Culley D."/>
            <person name="Daum C."/>
            <person name="Ezra D."/>
            <person name="Gonzalez J."/>
            <person name="Henrissat B."/>
            <person name="Kuo A."/>
            <person name="Liang C."/>
            <person name="Lipzen A."/>
            <person name="Lutzoni F."/>
            <person name="Magnuson J."/>
            <person name="Mondo S."/>
            <person name="Nolan M."/>
            <person name="Ohm R."/>
            <person name="Pangilinan J."/>
            <person name="Park H.-J."/>
            <person name="Ramirez L."/>
            <person name="Alfaro M."/>
            <person name="Sun H."/>
            <person name="Tritt A."/>
            <person name="Yoshinaga Y."/>
            <person name="Zwiers L.-H."/>
            <person name="Turgeon B."/>
            <person name="Goodwin S."/>
            <person name="Spatafora J."/>
            <person name="Crous P."/>
            <person name="Grigoriev I."/>
        </authorList>
    </citation>
    <scope>NUCLEOTIDE SEQUENCE</scope>
    <source>
        <strain evidence="2">CBS 473.64</strain>
    </source>
</reference>
<dbReference type="Proteomes" id="UP000799753">
    <property type="component" value="Unassembled WGS sequence"/>
</dbReference>
<organism evidence="2 3">
    <name type="scientific">Massarina eburnea CBS 473.64</name>
    <dbReference type="NCBI Taxonomy" id="1395130"/>
    <lineage>
        <taxon>Eukaryota</taxon>
        <taxon>Fungi</taxon>
        <taxon>Dikarya</taxon>
        <taxon>Ascomycota</taxon>
        <taxon>Pezizomycotina</taxon>
        <taxon>Dothideomycetes</taxon>
        <taxon>Pleosporomycetidae</taxon>
        <taxon>Pleosporales</taxon>
        <taxon>Massarineae</taxon>
        <taxon>Massarinaceae</taxon>
        <taxon>Massarina</taxon>
    </lineage>
</organism>
<sequence length="183" mass="20127">MIVQYNALTLDVVPKPISRFNLCVDRDAFWDGGGRHLEYAGLRASLLSETAVVQSPLAVVEKVAKKRPLRYKKKGRCPTVRPSSPTTNLPTLLTLLQQALERLEPNRLLRTHSIPSCPTPPPLPTAALQETPAAAKLSHRPWNAGSTRNPTTNTFTDKPWGMGPRERRAPEAIVATTAEGRAH</sequence>
<evidence type="ECO:0000256" key="1">
    <source>
        <dbReference type="SAM" id="MobiDB-lite"/>
    </source>
</evidence>
<dbReference type="AlphaFoldDB" id="A0A6A6RRM9"/>
<evidence type="ECO:0000313" key="2">
    <source>
        <dbReference type="EMBL" id="KAF2636684.1"/>
    </source>
</evidence>
<proteinExistence type="predicted"/>
<protein>
    <submittedName>
        <fullName evidence="2">Uncharacterized protein</fullName>
    </submittedName>
</protein>
<keyword evidence="3" id="KW-1185">Reference proteome</keyword>
<feature type="compositionally biased region" description="Polar residues" evidence="1">
    <location>
        <begin position="144"/>
        <end position="156"/>
    </location>
</feature>
<dbReference type="EMBL" id="MU006797">
    <property type="protein sequence ID" value="KAF2636684.1"/>
    <property type="molecule type" value="Genomic_DNA"/>
</dbReference>
<gene>
    <name evidence="2" type="ORF">P280DRAFT_472898</name>
</gene>
<evidence type="ECO:0000313" key="3">
    <source>
        <dbReference type="Proteomes" id="UP000799753"/>
    </source>
</evidence>
<accession>A0A6A6RRM9</accession>
<feature type="region of interest" description="Disordered" evidence="1">
    <location>
        <begin position="137"/>
        <end position="183"/>
    </location>
</feature>
<name>A0A6A6RRM9_9PLEO</name>